<gene>
    <name evidence="1" type="ORF">FF38_10248</name>
</gene>
<sequence length="211" mass="23101">MLFRVAKNEQNPSNEIANRYIFEYDLLNCLALLKRNRVVVERAYDDIGRIEEATQLVVTATQLGRNWSTLAFAYPNTAPTQIRSHLQQVQHLEHLFGILDLFWAELPLLGCGFLGGRVHEISIKNFVVAAIDVAPDDDAAVLVEVAAVDGVFVDVAAAVGVATVLFLAVVVEFSAAVVVEFVDFAIAAADVVLVVFCNQNYEFVAAAIPHE</sequence>
<dbReference type="AlphaFoldDB" id="A0A0L0CJV2"/>
<dbReference type="EMBL" id="JRES01000384">
    <property type="protein sequence ID" value="KNC31759.1"/>
    <property type="molecule type" value="Genomic_DNA"/>
</dbReference>
<protein>
    <submittedName>
        <fullName evidence="1">Uncharacterized protein</fullName>
    </submittedName>
</protein>
<keyword evidence="2" id="KW-1185">Reference proteome</keyword>
<evidence type="ECO:0000313" key="2">
    <source>
        <dbReference type="Proteomes" id="UP000037069"/>
    </source>
</evidence>
<accession>A0A0L0CJV2</accession>
<dbReference type="Proteomes" id="UP000037069">
    <property type="component" value="Unassembled WGS sequence"/>
</dbReference>
<proteinExistence type="predicted"/>
<evidence type="ECO:0000313" key="1">
    <source>
        <dbReference type="EMBL" id="KNC31759.1"/>
    </source>
</evidence>
<organism evidence="1 2">
    <name type="scientific">Lucilia cuprina</name>
    <name type="common">Green bottle fly</name>
    <name type="synonym">Australian sheep blowfly</name>
    <dbReference type="NCBI Taxonomy" id="7375"/>
    <lineage>
        <taxon>Eukaryota</taxon>
        <taxon>Metazoa</taxon>
        <taxon>Ecdysozoa</taxon>
        <taxon>Arthropoda</taxon>
        <taxon>Hexapoda</taxon>
        <taxon>Insecta</taxon>
        <taxon>Pterygota</taxon>
        <taxon>Neoptera</taxon>
        <taxon>Endopterygota</taxon>
        <taxon>Diptera</taxon>
        <taxon>Brachycera</taxon>
        <taxon>Muscomorpha</taxon>
        <taxon>Oestroidea</taxon>
        <taxon>Calliphoridae</taxon>
        <taxon>Luciliinae</taxon>
        <taxon>Lucilia</taxon>
    </lineage>
</organism>
<comment type="caution">
    <text evidence="1">The sequence shown here is derived from an EMBL/GenBank/DDBJ whole genome shotgun (WGS) entry which is preliminary data.</text>
</comment>
<reference evidence="1 2" key="1">
    <citation type="journal article" date="2015" name="Nat. Commun.">
        <title>Lucilia cuprina genome unlocks parasitic fly biology to underpin future interventions.</title>
        <authorList>
            <person name="Anstead C.A."/>
            <person name="Korhonen P.K."/>
            <person name="Young N.D."/>
            <person name="Hall R.S."/>
            <person name="Jex A.R."/>
            <person name="Murali S.C."/>
            <person name="Hughes D.S."/>
            <person name="Lee S.F."/>
            <person name="Perry T."/>
            <person name="Stroehlein A.J."/>
            <person name="Ansell B.R."/>
            <person name="Breugelmans B."/>
            <person name="Hofmann A."/>
            <person name="Qu J."/>
            <person name="Dugan S."/>
            <person name="Lee S.L."/>
            <person name="Chao H."/>
            <person name="Dinh H."/>
            <person name="Han Y."/>
            <person name="Doddapaneni H.V."/>
            <person name="Worley K.C."/>
            <person name="Muzny D.M."/>
            <person name="Ioannidis P."/>
            <person name="Waterhouse R.M."/>
            <person name="Zdobnov E.M."/>
            <person name="James P.J."/>
            <person name="Bagnall N.H."/>
            <person name="Kotze A.C."/>
            <person name="Gibbs R.A."/>
            <person name="Richards S."/>
            <person name="Batterham P."/>
            <person name="Gasser R.B."/>
        </authorList>
    </citation>
    <scope>NUCLEOTIDE SEQUENCE [LARGE SCALE GENOMIC DNA]</scope>
    <source>
        <strain evidence="1 2">LS</strain>
        <tissue evidence="1">Full body</tissue>
    </source>
</reference>
<name>A0A0L0CJV2_LUCCU</name>